<proteinExistence type="predicted"/>
<evidence type="ECO:0000313" key="1">
    <source>
        <dbReference type="EMBL" id="EXK85180.1"/>
    </source>
</evidence>
<reference evidence="1 2" key="1">
    <citation type="submission" date="2011-11" db="EMBL/GenBank/DDBJ databases">
        <title>The Genome Sequence of Fusarium oxysporum PHW815.</title>
        <authorList>
            <consortium name="The Broad Institute Genome Sequencing Platform"/>
            <person name="Ma L.-J."/>
            <person name="Gale L.R."/>
            <person name="Schwartz D.C."/>
            <person name="Zhou S."/>
            <person name="Corby-Kistler H."/>
            <person name="Young S.K."/>
            <person name="Zeng Q."/>
            <person name="Gargeya S."/>
            <person name="Fitzgerald M."/>
            <person name="Haas B."/>
            <person name="Abouelleil A."/>
            <person name="Alvarado L."/>
            <person name="Arachchi H.M."/>
            <person name="Berlin A."/>
            <person name="Brown A."/>
            <person name="Chapman S.B."/>
            <person name="Chen Z."/>
            <person name="Dunbar C."/>
            <person name="Freedman E."/>
            <person name="Gearin G."/>
            <person name="Goldberg J."/>
            <person name="Griggs A."/>
            <person name="Gujja S."/>
            <person name="Heiman D."/>
            <person name="Howarth C."/>
            <person name="Larson L."/>
            <person name="Lui A."/>
            <person name="MacDonald P.J.P."/>
            <person name="Montmayeur A."/>
            <person name="Murphy C."/>
            <person name="Neiman D."/>
            <person name="Pearson M."/>
            <person name="Priest M."/>
            <person name="Roberts A."/>
            <person name="Saif S."/>
            <person name="Shea T."/>
            <person name="Shenoy N."/>
            <person name="Sisk P."/>
            <person name="Stolte C."/>
            <person name="Sykes S."/>
            <person name="Wortman J."/>
            <person name="Nusbaum C."/>
            <person name="Birren B."/>
        </authorList>
    </citation>
    <scope>NUCLEOTIDE SEQUENCE [LARGE SCALE GENOMIC DNA]</scope>
    <source>
        <strain evidence="1 2">54005</strain>
    </source>
</reference>
<gene>
    <name evidence="1" type="ORF">FOQG_10834</name>
</gene>
<accession>X0BSR3</accession>
<keyword evidence="2" id="KW-1185">Reference proteome</keyword>
<dbReference type="HOGENOM" id="CLU_3399486_0_0_1"/>
<dbReference type="EMBL" id="JH658391">
    <property type="protein sequence ID" value="EXK85180.1"/>
    <property type="molecule type" value="Genomic_DNA"/>
</dbReference>
<organism evidence="1 2">
    <name type="scientific">Fusarium oxysporum f. sp. raphani 54005</name>
    <dbReference type="NCBI Taxonomy" id="1089458"/>
    <lineage>
        <taxon>Eukaryota</taxon>
        <taxon>Fungi</taxon>
        <taxon>Dikarya</taxon>
        <taxon>Ascomycota</taxon>
        <taxon>Pezizomycotina</taxon>
        <taxon>Sordariomycetes</taxon>
        <taxon>Hypocreomycetidae</taxon>
        <taxon>Hypocreales</taxon>
        <taxon>Nectriaceae</taxon>
        <taxon>Fusarium</taxon>
        <taxon>Fusarium oxysporum species complex</taxon>
    </lineage>
</organism>
<dbReference type="AlphaFoldDB" id="X0BSR3"/>
<dbReference type="Proteomes" id="UP000030663">
    <property type="component" value="Unassembled WGS sequence"/>
</dbReference>
<name>X0BSR3_FUSOX</name>
<sequence>MFPSTDHVASVISQPPRTGAKSLTARLIVKL</sequence>
<protein>
    <submittedName>
        <fullName evidence="1">Uncharacterized protein</fullName>
    </submittedName>
</protein>
<evidence type="ECO:0000313" key="2">
    <source>
        <dbReference type="Proteomes" id="UP000030663"/>
    </source>
</evidence>